<evidence type="ECO:0000313" key="2">
    <source>
        <dbReference type="Proteomes" id="UP001060085"/>
    </source>
</evidence>
<keyword evidence="2" id="KW-1185">Reference proteome</keyword>
<comment type="caution">
    <text evidence="1">The sequence shown here is derived from an EMBL/GenBank/DDBJ whole genome shotgun (WGS) entry which is preliminary data.</text>
</comment>
<dbReference type="Proteomes" id="UP001060085">
    <property type="component" value="Linkage Group LG02"/>
</dbReference>
<protein>
    <submittedName>
        <fullName evidence="1">Uncharacterized protein</fullName>
    </submittedName>
</protein>
<organism evidence="1 2">
    <name type="scientific">Catharanthus roseus</name>
    <name type="common">Madagascar periwinkle</name>
    <name type="synonym">Vinca rosea</name>
    <dbReference type="NCBI Taxonomy" id="4058"/>
    <lineage>
        <taxon>Eukaryota</taxon>
        <taxon>Viridiplantae</taxon>
        <taxon>Streptophyta</taxon>
        <taxon>Embryophyta</taxon>
        <taxon>Tracheophyta</taxon>
        <taxon>Spermatophyta</taxon>
        <taxon>Magnoliopsida</taxon>
        <taxon>eudicotyledons</taxon>
        <taxon>Gunneridae</taxon>
        <taxon>Pentapetalae</taxon>
        <taxon>asterids</taxon>
        <taxon>lamiids</taxon>
        <taxon>Gentianales</taxon>
        <taxon>Apocynaceae</taxon>
        <taxon>Rauvolfioideae</taxon>
        <taxon>Vinceae</taxon>
        <taxon>Catharanthinae</taxon>
        <taxon>Catharanthus</taxon>
    </lineage>
</organism>
<name>A0ACC0C1L9_CATRO</name>
<proteinExistence type="predicted"/>
<gene>
    <name evidence="1" type="ORF">M9H77_09628</name>
</gene>
<reference evidence="2" key="1">
    <citation type="journal article" date="2023" name="Nat. Plants">
        <title>Single-cell RNA sequencing provides a high-resolution roadmap for understanding the multicellular compartmentation of specialized metabolism.</title>
        <authorList>
            <person name="Sun S."/>
            <person name="Shen X."/>
            <person name="Li Y."/>
            <person name="Li Y."/>
            <person name="Wang S."/>
            <person name="Li R."/>
            <person name="Zhang H."/>
            <person name="Shen G."/>
            <person name="Guo B."/>
            <person name="Wei J."/>
            <person name="Xu J."/>
            <person name="St-Pierre B."/>
            <person name="Chen S."/>
            <person name="Sun C."/>
        </authorList>
    </citation>
    <scope>NUCLEOTIDE SEQUENCE [LARGE SCALE GENOMIC DNA]</scope>
</reference>
<accession>A0ACC0C1L9</accession>
<sequence>MTKIEQMNGHRADEQSPSSDNTASSRRGMYKKGISLTTAAVETDGRNRTKEMTETEQMNGHWANERSPSNDNTASRRCEVCCNHSRGSQEASSSIVPGLLRGTDVRKGRKAEEPERVQLELKETERRMKRRSREVEEETAQETRRQEGLKRGVTNGRPGHLLTRSKPT</sequence>
<evidence type="ECO:0000313" key="1">
    <source>
        <dbReference type="EMBL" id="KAI5678678.1"/>
    </source>
</evidence>
<dbReference type="EMBL" id="CM044702">
    <property type="protein sequence ID" value="KAI5678678.1"/>
    <property type="molecule type" value="Genomic_DNA"/>
</dbReference>